<keyword evidence="1" id="KW-0378">Hydrolase</keyword>
<dbReference type="PROSITE" id="PS00767">
    <property type="entry name" value="THF_DHG_CYH_2"/>
    <property type="match status" value="1"/>
</dbReference>
<keyword evidence="7" id="KW-1185">Reference proteome</keyword>
<name>A0A2I3GCC4_NOMLE</name>
<dbReference type="Gene3D" id="3.40.50.10860">
    <property type="entry name" value="Leucine Dehydrogenase, chain A, domain 1"/>
    <property type="match status" value="2"/>
</dbReference>
<dbReference type="InterPro" id="IPR000672">
    <property type="entry name" value="THF_DH/CycHdrlase"/>
</dbReference>
<dbReference type="GO" id="GO:0004488">
    <property type="term" value="F:methylenetetrahydrofolate dehydrogenase (NADP+) activity"/>
    <property type="evidence" value="ECO:0007669"/>
    <property type="project" value="InterPro"/>
</dbReference>
<evidence type="ECO:0000256" key="1">
    <source>
        <dbReference type="ARBA" id="ARBA00022801"/>
    </source>
</evidence>
<evidence type="ECO:0000313" key="7">
    <source>
        <dbReference type="Proteomes" id="UP000001073"/>
    </source>
</evidence>
<reference evidence="6 7" key="1">
    <citation type="submission" date="2012-10" db="EMBL/GenBank/DDBJ databases">
        <authorList>
            <consortium name="Gibbon Genome Sequencing Consortium"/>
        </authorList>
    </citation>
    <scope>NUCLEOTIDE SEQUENCE [LARGE SCALE GENOMIC DNA]</scope>
</reference>
<dbReference type="GO" id="GO:0004477">
    <property type="term" value="F:methenyltetrahydrofolate cyclohydrolase activity"/>
    <property type="evidence" value="ECO:0007669"/>
    <property type="project" value="UniProtKB-EC"/>
</dbReference>
<sequence>VPVTARAMAAASSCQCCSLRPHPFHLRAVRNEAVVISGRKLAQQIKQEVWQEVEEWVASGNKWPHLSMILVSENPASNSYAYETSFNFRGKIDVDDFHVINVGRMCLNQYSTLPATPWGVWKIIKQTGIPTLGKNVVVAGRSKNVEMPIAMLLHTDGAHEGPRGDATVTISHGYTPKEQLKKHTILADIVISAAGIPNLITADMIKEGAAIVNVGINRVQDPVTLVGDVDFEGVRQKAGYITPVPGGVGPITAVMLMKNTIITAKKVLRHEEREVLKSKELGVATN</sequence>
<accession>A0A2I3GCC4</accession>
<dbReference type="InterPro" id="IPR020867">
    <property type="entry name" value="THF_DH/CycHdrlase_CS"/>
</dbReference>
<dbReference type="Proteomes" id="UP000001073">
    <property type="component" value="Chromosome 11"/>
</dbReference>
<keyword evidence="2" id="KW-0560">Oxidoreductase</keyword>
<reference evidence="6" key="2">
    <citation type="submission" date="2025-08" db="UniProtKB">
        <authorList>
            <consortium name="Ensembl"/>
        </authorList>
    </citation>
    <scope>IDENTIFICATION</scope>
</reference>
<dbReference type="Gene3D" id="3.40.50.720">
    <property type="entry name" value="NAD(P)-binding Rossmann-like Domain"/>
    <property type="match status" value="1"/>
</dbReference>
<dbReference type="AlphaFoldDB" id="A0A2I3GCC4"/>
<evidence type="ECO:0000259" key="5">
    <source>
        <dbReference type="Pfam" id="PF02882"/>
    </source>
</evidence>
<dbReference type="GO" id="GO:0005739">
    <property type="term" value="C:mitochondrion"/>
    <property type="evidence" value="ECO:0007669"/>
    <property type="project" value="TreeGrafter"/>
</dbReference>
<dbReference type="CDD" id="cd01080">
    <property type="entry name" value="NAD_bind_m-THF_DH_Cyclohyd"/>
    <property type="match status" value="1"/>
</dbReference>
<dbReference type="EMBL" id="ADFV01000498">
    <property type="status" value="NOT_ANNOTATED_CDS"/>
    <property type="molecule type" value="Genomic_DNA"/>
</dbReference>
<dbReference type="PANTHER" id="PTHR48099">
    <property type="entry name" value="C-1-TETRAHYDROFOLATE SYNTHASE, CYTOPLASMIC-RELATED"/>
    <property type="match status" value="1"/>
</dbReference>
<dbReference type="SUPFAM" id="SSF53223">
    <property type="entry name" value="Aminoacid dehydrogenase-like, N-terminal domain"/>
    <property type="match status" value="1"/>
</dbReference>
<dbReference type="Pfam" id="PF02882">
    <property type="entry name" value="THF_DHG_CYH_C"/>
    <property type="match status" value="1"/>
</dbReference>
<proteinExistence type="predicted"/>
<dbReference type="PRINTS" id="PR00085">
    <property type="entry name" value="THFDHDRGNASE"/>
</dbReference>
<dbReference type="GO" id="GO:0035999">
    <property type="term" value="P:tetrahydrofolate interconversion"/>
    <property type="evidence" value="ECO:0007669"/>
    <property type="project" value="TreeGrafter"/>
</dbReference>
<keyword evidence="3" id="KW-0511">Multifunctional enzyme</keyword>
<dbReference type="InterPro" id="IPR046346">
    <property type="entry name" value="Aminoacid_DH-like_N_sf"/>
</dbReference>
<organism evidence="6 7">
    <name type="scientific">Nomascus leucogenys</name>
    <name type="common">Northern white-cheeked gibbon</name>
    <name type="synonym">Hylobates leucogenys</name>
    <dbReference type="NCBI Taxonomy" id="61853"/>
    <lineage>
        <taxon>Eukaryota</taxon>
        <taxon>Metazoa</taxon>
        <taxon>Chordata</taxon>
        <taxon>Craniata</taxon>
        <taxon>Vertebrata</taxon>
        <taxon>Euteleostomi</taxon>
        <taxon>Mammalia</taxon>
        <taxon>Eutheria</taxon>
        <taxon>Euarchontoglires</taxon>
        <taxon>Primates</taxon>
        <taxon>Haplorrhini</taxon>
        <taxon>Catarrhini</taxon>
        <taxon>Hylobatidae</taxon>
        <taxon>Nomascus</taxon>
    </lineage>
</organism>
<protein>
    <recommendedName>
        <fullName evidence="5">Tetrahydrofolate dehydrogenase/cyclohydrolase NAD(P)-binding domain-containing protein</fullName>
    </recommendedName>
</protein>
<evidence type="ECO:0000256" key="3">
    <source>
        <dbReference type="ARBA" id="ARBA00023268"/>
    </source>
</evidence>
<dbReference type="InterPro" id="IPR020631">
    <property type="entry name" value="THF_DH/CycHdrlase_NAD-bd_dom"/>
</dbReference>
<feature type="domain" description="Tetrahydrofolate dehydrogenase/cyclohydrolase NAD(P)-binding" evidence="5">
    <location>
        <begin position="114"/>
        <end position="266"/>
    </location>
</feature>
<dbReference type="FunFam" id="3.40.50.720:FF:000070">
    <property type="entry name" value="probable bifunctional methylenetetrahydrofolate dehydrogenase/cyclohydrolase 2"/>
    <property type="match status" value="1"/>
</dbReference>
<reference evidence="6" key="3">
    <citation type="submission" date="2025-09" db="UniProtKB">
        <authorList>
            <consortium name="Ensembl"/>
        </authorList>
    </citation>
    <scope>IDENTIFICATION</scope>
</reference>
<dbReference type="SUPFAM" id="SSF51735">
    <property type="entry name" value="NAD(P)-binding Rossmann-fold domains"/>
    <property type="match status" value="1"/>
</dbReference>
<dbReference type="GO" id="GO:0004487">
    <property type="term" value="F:methylenetetrahydrofolate dehydrogenase (NAD+) activity"/>
    <property type="evidence" value="ECO:0007669"/>
    <property type="project" value="TreeGrafter"/>
</dbReference>
<dbReference type="Ensembl" id="ENSNLET00000047313.1">
    <property type="protein sequence ID" value="ENSNLEP00000028979.1"/>
    <property type="gene ID" value="ENSNLEG00000033878.1"/>
</dbReference>
<dbReference type="PANTHER" id="PTHR48099:SF15">
    <property type="entry name" value="BIFUNCTIONAL METHYLENETETRAHYDROFOLATE DEHYDROGENASE_CYCLOHYDROLASE, MITOCHONDRIAL"/>
    <property type="match status" value="1"/>
</dbReference>
<comment type="catalytic activity">
    <reaction evidence="4">
        <text>(6R)-5,10-methenyltetrahydrofolate + H2O = (6R)-10-formyltetrahydrofolate + H(+)</text>
        <dbReference type="Rhea" id="RHEA:23700"/>
        <dbReference type="ChEBI" id="CHEBI:15377"/>
        <dbReference type="ChEBI" id="CHEBI:15378"/>
        <dbReference type="ChEBI" id="CHEBI:57455"/>
        <dbReference type="ChEBI" id="CHEBI:195366"/>
        <dbReference type="EC" id="3.5.4.9"/>
    </reaction>
</comment>
<evidence type="ECO:0000256" key="4">
    <source>
        <dbReference type="ARBA" id="ARBA00036357"/>
    </source>
</evidence>
<evidence type="ECO:0000256" key="2">
    <source>
        <dbReference type="ARBA" id="ARBA00023002"/>
    </source>
</evidence>
<dbReference type="GeneTree" id="ENSGT00940000154863"/>
<evidence type="ECO:0000313" key="6">
    <source>
        <dbReference type="Ensembl" id="ENSNLEP00000028979.1"/>
    </source>
</evidence>
<dbReference type="InterPro" id="IPR036291">
    <property type="entry name" value="NAD(P)-bd_dom_sf"/>
</dbReference>